<evidence type="ECO:0000256" key="1">
    <source>
        <dbReference type="ARBA" id="ARBA00009156"/>
    </source>
</evidence>
<evidence type="ECO:0000256" key="2">
    <source>
        <dbReference type="ARBA" id="ARBA00022629"/>
    </source>
</evidence>
<dbReference type="Proteomes" id="UP001482154">
    <property type="component" value="Unassembled WGS sequence"/>
</dbReference>
<evidence type="ECO:0000256" key="4">
    <source>
        <dbReference type="ARBA" id="ARBA00022741"/>
    </source>
</evidence>
<dbReference type="InterPro" id="IPR018483">
    <property type="entry name" value="Carb_kinase_FGGY_CS"/>
</dbReference>
<dbReference type="RefSeq" id="WP_349111076.1">
    <property type="nucleotide sequence ID" value="NZ_JBBNIN010000012.1"/>
</dbReference>
<evidence type="ECO:0000256" key="8">
    <source>
        <dbReference type="HAMAP-Rule" id="MF_02220"/>
    </source>
</evidence>
<protein>
    <recommendedName>
        <fullName evidence="8 10">Xylulose kinase</fullName>
        <shortName evidence="8 10">Xylulokinase</shortName>
        <ecNumber evidence="8 10">2.7.1.17</ecNumber>
    </recommendedName>
</protein>
<dbReference type="Gene3D" id="3.30.420.40">
    <property type="match status" value="2"/>
</dbReference>
<evidence type="ECO:0000256" key="7">
    <source>
        <dbReference type="ARBA" id="ARBA00023277"/>
    </source>
</evidence>
<dbReference type="Pfam" id="PF02782">
    <property type="entry name" value="FGGY_C"/>
    <property type="match status" value="1"/>
</dbReference>
<dbReference type="CDD" id="cd07808">
    <property type="entry name" value="ASKHA_NBD_FGGY_EcXK-like"/>
    <property type="match status" value="1"/>
</dbReference>
<dbReference type="HAMAP" id="MF_02220">
    <property type="entry name" value="XylB"/>
    <property type="match status" value="1"/>
</dbReference>
<sequence length="489" mass="54231">MLYIGVDLGTSAVKLLLMDEKGGIKKIVSKEYDLYFPHPGWSEQKPEDWYTQSMEGIKELISECDKSQVSGISFGGQMHGLVVLDENDNVIRPTILWNDGRTQKQTDYLNNEIGKDKLSEYTANIAFAGFTAPKILWMRENEPDNFNKIQKIMLPKDYLAYKLSGTFCTDYSDASGMLLLDVKNKCWSKQMLEICGVSEEQLPKLFESYEVVGTLKEDIANELGLSKEVKIIAGAGDNAAAAVGTGTVGDGMCNISLGTSGTIFISSKTFGVDSNNALHSFDHADGYYHLMGCMLSAASCNKWWMDEILKTKEYSKEQEGITKLGENHVFYLPYLMGERSPHNDPKARATFIGMSMDTTREEMTQAVLEGVAFGLRDSLEVARSLGIKIERTKICGGGAKSPLWKKIIANVMNLKVDVIESEEGPGYGGAMLAAVGCGEYESVQEAADKLVKVVDTVEPDEELVAKYEAKYQQFRKIYPALKDVFQKFD</sequence>
<proteinExistence type="inferred from homology"/>
<dbReference type="PROSITE" id="PS00933">
    <property type="entry name" value="FGGY_KINASES_1"/>
    <property type="match status" value="1"/>
</dbReference>
<feature type="domain" description="Carbohydrate kinase FGGY C-terminal" evidence="12">
    <location>
        <begin position="254"/>
        <end position="436"/>
    </location>
</feature>
<organism evidence="13 14">
    <name type="scientific">Anaerostipes amylophilus</name>
    <dbReference type="NCBI Taxonomy" id="2981779"/>
    <lineage>
        <taxon>Bacteria</taxon>
        <taxon>Bacillati</taxon>
        <taxon>Bacillota</taxon>
        <taxon>Clostridia</taxon>
        <taxon>Lachnospirales</taxon>
        <taxon>Lachnospiraceae</taxon>
        <taxon>Anaerostipes</taxon>
    </lineage>
</organism>
<dbReference type="InterPro" id="IPR050406">
    <property type="entry name" value="FGGY_Carb_Kinase"/>
</dbReference>
<evidence type="ECO:0000259" key="11">
    <source>
        <dbReference type="Pfam" id="PF00370"/>
    </source>
</evidence>
<gene>
    <name evidence="8 10 13" type="primary">xylB</name>
    <name evidence="13" type="ORF">AAAU51_09135</name>
</gene>
<comment type="function">
    <text evidence="8">Catalyzes the phosphorylation of D-xylulose to D-xylulose 5-phosphate.</text>
</comment>
<keyword evidence="14" id="KW-1185">Reference proteome</keyword>
<keyword evidence="2 8" id="KW-0859">Xylose metabolism</keyword>
<feature type="domain" description="Carbohydrate kinase FGGY N-terminal" evidence="11">
    <location>
        <begin position="2"/>
        <end position="244"/>
    </location>
</feature>
<dbReference type="InterPro" id="IPR006000">
    <property type="entry name" value="Xylulokinase"/>
</dbReference>
<feature type="active site" description="Proton acceptor" evidence="8">
    <location>
        <position position="237"/>
    </location>
</feature>
<dbReference type="NCBIfam" id="TIGR01312">
    <property type="entry name" value="XylB"/>
    <property type="match status" value="1"/>
</dbReference>
<dbReference type="PROSITE" id="PS00445">
    <property type="entry name" value="FGGY_KINASES_2"/>
    <property type="match status" value="1"/>
</dbReference>
<keyword evidence="7 8" id="KW-0119">Carbohydrate metabolism</keyword>
<evidence type="ECO:0000259" key="12">
    <source>
        <dbReference type="Pfam" id="PF02782"/>
    </source>
</evidence>
<comment type="similarity">
    <text evidence="1 8 9">Belongs to the FGGY kinase family.</text>
</comment>
<keyword evidence="3 8" id="KW-0808">Transferase</keyword>
<dbReference type="InterPro" id="IPR018485">
    <property type="entry name" value="FGGY_C"/>
</dbReference>
<dbReference type="SUPFAM" id="SSF53067">
    <property type="entry name" value="Actin-like ATPase domain"/>
    <property type="match status" value="2"/>
</dbReference>
<dbReference type="PIRSF" id="PIRSF000538">
    <property type="entry name" value="GlpK"/>
    <property type="match status" value="1"/>
</dbReference>
<comment type="caution">
    <text evidence="13">The sequence shown here is derived from an EMBL/GenBank/DDBJ whole genome shotgun (WGS) entry which is preliminary data.</text>
</comment>
<dbReference type="GO" id="GO:0004856">
    <property type="term" value="F:D-xylulokinase activity"/>
    <property type="evidence" value="ECO:0007669"/>
    <property type="project" value="UniProtKB-EC"/>
</dbReference>
<dbReference type="EC" id="2.7.1.17" evidence="8 10"/>
<dbReference type="EMBL" id="JBBNIN010000012">
    <property type="protein sequence ID" value="MEQ2711337.1"/>
    <property type="molecule type" value="Genomic_DNA"/>
</dbReference>
<keyword evidence="4 8" id="KW-0547">Nucleotide-binding</keyword>
<reference evidence="13 14" key="1">
    <citation type="submission" date="2024-04" db="EMBL/GenBank/DDBJ databases">
        <title>Human intestinal bacterial collection.</title>
        <authorList>
            <person name="Pauvert C."/>
            <person name="Hitch T.C.A."/>
            <person name="Clavel T."/>
        </authorList>
    </citation>
    <scope>NUCLEOTIDE SEQUENCE [LARGE SCALE GENOMIC DNA]</scope>
    <source>
        <strain evidence="13 14">CLA-AA-H249</strain>
    </source>
</reference>
<evidence type="ECO:0000256" key="3">
    <source>
        <dbReference type="ARBA" id="ARBA00022679"/>
    </source>
</evidence>
<feature type="site" description="Important for activity" evidence="8">
    <location>
        <position position="7"/>
    </location>
</feature>
<evidence type="ECO:0000256" key="6">
    <source>
        <dbReference type="ARBA" id="ARBA00022840"/>
    </source>
</evidence>
<evidence type="ECO:0000313" key="14">
    <source>
        <dbReference type="Proteomes" id="UP001482154"/>
    </source>
</evidence>
<dbReference type="InterPro" id="IPR000577">
    <property type="entry name" value="Carb_kinase_FGGY"/>
</dbReference>
<comment type="catalytic activity">
    <reaction evidence="8 10">
        <text>D-xylulose + ATP = D-xylulose 5-phosphate + ADP + H(+)</text>
        <dbReference type="Rhea" id="RHEA:10964"/>
        <dbReference type="ChEBI" id="CHEBI:15378"/>
        <dbReference type="ChEBI" id="CHEBI:17140"/>
        <dbReference type="ChEBI" id="CHEBI:30616"/>
        <dbReference type="ChEBI" id="CHEBI:57737"/>
        <dbReference type="ChEBI" id="CHEBI:456216"/>
        <dbReference type="EC" id="2.7.1.17"/>
    </reaction>
</comment>
<evidence type="ECO:0000313" key="13">
    <source>
        <dbReference type="EMBL" id="MEQ2711337.1"/>
    </source>
</evidence>
<dbReference type="InterPro" id="IPR043129">
    <property type="entry name" value="ATPase_NBD"/>
</dbReference>
<evidence type="ECO:0000256" key="9">
    <source>
        <dbReference type="RuleBase" id="RU003733"/>
    </source>
</evidence>
<evidence type="ECO:0000256" key="5">
    <source>
        <dbReference type="ARBA" id="ARBA00022777"/>
    </source>
</evidence>
<accession>A0ABV1IVT8</accession>
<name>A0ABV1IVT8_9FIRM</name>
<keyword evidence="5 8" id="KW-0418">Kinase</keyword>
<dbReference type="InterPro" id="IPR018484">
    <property type="entry name" value="FGGY_N"/>
</dbReference>
<feature type="binding site" evidence="8">
    <location>
        <begin position="78"/>
        <end position="79"/>
    </location>
    <ligand>
        <name>substrate</name>
    </ligand>
</feature>
<dbReference type="PANTHER" id="PTHR43095">
    <property type="entry name" value="SUGAR KINASE"/>
    <property type="match status" value="1"/>
</dbReference>
<evidence type="ECO:0000256" key="10">
    <source>
        <dbReference type="RuleBase" id="RU364073"/>
    </source>
</evidence>
<keyword evidence="6 8" id="KW-0067">ATP-binding</keyword>
<dbReference type="Pfam" id="PF00370">
    <property type="entry name" value="FGGY_N"/>
    <property type="match status" value="1"/>
</dbReference>
<dbReference type="PANTHER" id="PTHR43095:SF5">
    <property type="entry name" value="XYLULOSE KINASE"/>
    <property type="match status" value="1"/>
</dbReference>